<evidence type="ECO:0000256" key="4">
    <source>
        <dbReference type="ARBA" id="ARBA00023004"/>
    </source>
</evidence>
<evidence type="ECO:0008006" key="9">
    <source>
        <dbReference type="Google" id="ProtNLM"/>
    </source>
</evidence>
<organism evidence="7 8">
    <name type="scientific">Rhizophagus clarus</name>
    <dbReference type="NCBI Taxonomy" id="94130"/>
    <lineage>
        <taxon>Eukaryota</taxon>
        <taxon>Fungi</taxon>
        <taxon>Fungi incertae sedis</taxon>
        <taxon>Mucoromycota</taxon>
        <taxon>Glomeromycotina</taxon>
        <taxon>Glomeromycetes</taxon>
        <taxon>Glomerales</taxon>
        <taxon>Glomeraceae</taxon>
        <taxon>Rhizophagus</taxon>
    </lineage>
</organism>
<dbReference type="InterPro" id="IPR050121">
    <property type="entry name" value="Cytochrome_P450_monoxygenase"/>
</dbReference>
<keyword evidence="5 6" id="KW-0349">Heme</keyword>
<dbReference type="InterPro" id="IPR002401">
    <property type="entry name" value="Cyt_P450_E_grp-I"/>
</dbReference>
<dbReference type="PRINTS" id="PR00385">
    <property type="entry name" value="P450"/>
</dbReference>
<keyword evidence="3 5" id="KW-0479">Metal-binding</keyword>
<dbReference type="PANTHER" id="PTHR24305:SF166">
    <property type="entry name" value="CYTOCHROME P450 12A4, MITOCHONDRIAL-RELATED"/>
    <property type="match status" value="1"/>
</dbReference>
<dbReference type="Gene3D" id="1.10.630.10">
    <property type="entry name" value="Cytochrome P450"/>
    <property type="match status" value="1"/>
</dbReference>
<keyword evidence="6" id="KW-0560">Oxidoreductase</keyword>
<dbReference type="AlphaFoldDB" id="A0A2Z6S9J2"/>
<keyword evidence="4 5" id="KW-0408">Iron</keyword>
<keyword evidence="6" id="KW-0503">Monooxygenase</keyword>
<protein>
    <recommendedName>
        <fullName evidence="9">Cytochrome P450</fullName>
    </recommendedName>
</protein>
<evidence type="ECO:0000256" key="5">
    <source>
        <dbReference type="PIRSR" id="PIRSR602401-1"/>
    </source>
</evidence>
<dbReference type="InterPro" id="IPR001128">
    <property type="entry name" value="Cyt_P450"/>
</dbReference>
<evidence type="ECO:0000256" key="2">
    <source>
        <dbReference type="ARBA" id="ARBA00010617"/>
    </source>
</evidence>
<dbReference type="SUPFAM" id="SSF48264">
    <property type="entry name" value="Cytochrome P450"/>
    <property type="match status" value="1"/>
</dbReference>
<evidence type="ECO:0000256" key="1">
    <source>
        <dbReference type="ARBA" id="ARBA00001971"/>
    </source>
</evidence>
<evidence type="ECO:0000256" key="3">
    <source>
        <dbReference type="ARBA" id="ARBA00022723"/>
    </source>
</evidence>
<reference evidence="7 8" key="1">
    <citation type="submission" date="2017-11" db="EMBL/GenBank/DDBJ databases">
        <title>The genome of Rhizophagus clarus HR1 reveals common genetic basis of auxotrophy among arbuscular mycorrhizal fungi.</title>
        <authorList>
            <person name="Kobayashi Y."/>
        </authorList>
    </citation>
    <scope>NUCLEOTIDE SEQUENCE [LARGE SCALE GENOMIC DNA]</scope>
    <source>
        <strain evidence="7 8">HR1</strain>
    </source>
</reference>
<dbReference type="GO" id="GO:0016705">
    <property type="term" value="F:oxidoreductase activity, acting on paired donors, with incorporation or reduction of molecular oxygen"/>
    <property type="evidence" value="ECO:0007669"/>
    <property type="project" value="InterPro"/>
</dbReference>
<dbReference type="PANTHER" id="PTHR24305">
    <property type="entry name" value="CYTOCHROME P450"/>
    <property type="match status" value="1"/>
</dbReference>
<evidence type="ECO:0000256" key="6">
    <source>
        <dbReference type="RuleBase" id="RU000461"/>
    </source>
</evidence>
<dbReference type="Pfam" id="PF00067">
    <property type="entry name" value="p450"/>
    <property type="match status" value="1"/>
</dbReference>
<dbReference type="EMBL" id="BEXD01003458">
    <property type="protein sequence ID" value="GBC01257.1"/>
    <property type="molecule type" value="Genomic_DNA"/>
</dbReference>
<keyword evidence="8" id="KW-1185">Reference proteome</keyword>
<gene>
    <name evidence="7" type="ORF">RclHR1_04110009</name>
</gene>
<comment type="similarity">
    <text evidence="2 6">Belongs to the cytochrome P450 family.</text>
</comment>
<feature type="binding site" description="axial binding residue" evidence="5">
    <location>
        <position position="447"/>
    </location>
    <ligand>
        <name>heme</name>
        <dbReference type="ChEBI" id="CHEBI:30413"/>
    </ligand>
    <ligandPart>
        <name>Fe</name>
        <dbReference type="ChEBI" id="CHEBI:18248"/>
    </ligandPart>
</feature>
<dbReference type="Proteomes" id="UP000247702">
    <property type="component" value="Unassembled WGS sequence"/>
</dbReference>
<dbReference type="GO" id="GO:0005506">
    <property type="term" value="F:iron ion binding"/>
    <property type="evidence" value="ECO:0007669"/>
    <property type="project" value="InterPro"/>
</dbReference>
<name>A0A2Z6S9J2_9GLOM</name>
<proteinExistence type="inferred from homology"/>
<dbReference type="PRINTS" id="PR00463">
    <property type="entry name" value="EP450I"/>
</dbReference>
<dbReference type="GO" id="GO:0020037">
    <property type="term" value="F:heme binding"/>
    <property type="evidence" value="ECO:0007669"/>
    <property type="project" value="InterPro"/>
</dbReference>
<sequence>MITFVETQTLNLPKLFGWLFLAVLSKFIIKMVYNAYISPLSEIPGPKLSSLSEFSIMIRRPEGRVFEWFYQLHLKYGNVVRVGPKFVLFSSKEAVRQILVINDLPKTDAIAGIRADPDIATLFSATDRTFHKQRKRLLSPAFSIKYIASLEPLMQSCIKTLIDRVKIMSSLTSKSDSPLQFNENGLPIINIHQLVQATSLDIIGETAFGGSFNLIEKGDHPLPGKVFQELKRRVLYHTFPYMRPFLKKDSWTDEFIQNIIKERRNLNAQGKKREDILQILLDARDEDTNEGLNEFEIQDQIMEFLIAGSDTSSFSINMALITLLHHPEKLRNLMNELTSAFPDGPHQSLNHENIKDLTYLNAVINEILRLFPAPMGGILRQTNDDMIIDGYFIPKDTIVSASIYQVQYSKEIWGADADEFVPERWINGDPVELKRNVFTFGAGSRLCIGNNFAMMEIRLMIASLLLNFEFEMVKNQDLQIVQFITPSLRSKKFDVGVKVRN</sequence>
<dbReference type="PROSITE" id="PS00086">
    <property type="entry name" value="CYTOCHROME_P450"/>
    <property type="match status" value="1"/>
</dbReference>
<evidence type="ECO:0000313" key="7">
    <source>
        <dbReference type="EMBL" id="GBC01257.1"/>
    </source>
</evidence>
<dbReference type="STRING" id="94130.A0A2Z6S9J2"/>
<dbReference type="InterPro" id="IPR036396">
    <property type="entry name" value="Cyt_P450_sf"/>
</dbReference>
<dbReference type="InterPro" id="IPR017972">
    <property type="entry name" value="Cyt_P450_CS"/>
</dbReference>
<evidence type="ECO:0000313" key="8">
    <source>
        <dbReference type="Proteomes" id="UP000247702"/>
    </source>
</evidence>
<comment type="caution">
    <text evidence="7">The sequence shown here is derived from an EMBL/GenBank/DDBJ whole genome shotgun (WGS) entry which is preliminary data.</text>
</comment>
<accession>A0A2Z6S9J2</accession>
<dbReference type="GO" id="GO:0004497">
    <property type="term" value="F:monooxygenase activity"/>
    <property type="evidence" value="ECO:0007669"/>
    <property type="project" value="UniProtKB-KW"/>
</dbReference>
<comment type="cofactor">
    <cofactor evidence="1 5">
        <name>heme</name>
        <dbReference type="ChEBI" id="CHEBI:30413"/>
    </cofactor>
</comment>